<dbReference type="CDD" id="cd06223">
    <property type="entry name" value="PRTases_typeI"/>
    <property type="match status" value="1"/>
</dbReference>
<evidence type="ECO:0000313" key="10">
    <source>
        <dbReference type="Proteomes" id="UP000267821"/>
    </source>
</evidence>
<keyword evidence="10" id="KW-1185">Reference proteome</keyword>
<evidence type="ECO:0000256" key="7">
    <source>
        <dbReference type="RuleBase" id="RU003825"/>
    </source>
</evidence>
<dbReference type="InParanoid" id="A0A3N4LZ17"/>
<dbReference type="EC" id="2.7.1.48" evidence="7"/>
<dbReference type="PANTHER" id="PTHR10285">
    <property type="entry name" value="URIDINE KINASE"/>
    <property type="match status" value="1"/>
</dbReference>
<dbReference type="InterPro" id="IPR006083">
    <property type="entry name" value="PRK/URK"/>
</dbReference>
<keyword evidence="6 7" id="KW-0067">ATP-binding</keyword>
<dbReference type="PRINTS" id="PR00988">
    <property type="entry name" value="URIDINKINASE"/>
</dbReference>
<protein>
    <recommendedName>
        <fullName evidence="7">Uridine kinase</fullName>
        <ecNumber evidence="7">2.7.1.48</ecNumber>
    </recommendedName>
</protein>
<evidence type="ECO:0000256" key="2">
    <source>
        <dbReference type="ARBA" id="ARBA00005408"/>
    </source>
</evidence>
<evidence type="ECO:0000256" key="5">
    <source>
        <dbReference type="ARBA" id="ARBA00022777"/>
    </source>
</evidence>
<dbReference type="InterPro" id="IPR000764">
    <property type="entry name" value="Uridine_kinase-like"/>
</dbReference>
<sequence>MAQHYTPPWANTHIIGIAGSSGSGKTSLAMKIVGSLNLPWVVILSMDSFYKSLTPEQSELAFRNEYDFDSPDSIDFDVLVERLHDLKMGRKAEIPMYSFEEHQRMPETTTIYSCHVLILEGIFALYDPRVLALLDMKIFVDTDSDICLARRLARDIKYRGRDVEGTIKQWMGFVKPNSELYVDPQRKNADILVPRGIDNLIAISMVVKHIQRALQEKSKQHIQTLVELGEYQPDEPLSSNIDILPDTAQMKGMHTIIHNQETSRDDFIFYFDRISTLLVERAMNHLPYACTQITTAQGYSYVGQMLFAEVSAVVILRSGGTLENGLKRVVPEARIGRMLIQSNSRTGEPELHYLKLPPALDDHRMLLLDPQVASGAGAIMAMQVLKDYGVKEENIILVTYLSSVTGLRRITKVYPRAKIVTACVREGFERRWVDTRYFGC</sequence>
<dbReference type="CDD" id="cd02023">
    <property type="entry name" value="UMPK"/>
    <property type="match status" value="1"/>
</dbReference>
<evidence type="ECO:0000256" key="3">
    <source>
        <dbReference type="ARBA" id="ARBA00022679"/>
    </source>
</evidence>
<dbReference type="InterPro" id="IPR029057">
    <property type="entry name" value="PRTase-like"/>
</dbReference>
<dbReference type="GO" id="GO:0044206">
    <property type="term" value="P:UMP salvage"/>
    <property type="evidence" value="ECO:0007669"/>
    <property type="project" value="UniProtKB-UniPathway"/>
</dbReference>
<dbReference type="Pfam" id="PF00485">
    <property type="entry name" value="PRK"/>
    <property type="match status" value="1"/>
</dbReference>
<dbReference type="EMBL" id="ML121536">
    <property type="protein sequence ID" value="RPB25921.1"/>
    <property type="molecule type" value="Genomic_DNA"/>
</dbReference>
<dbReference type="Pfam" id="PF14681">
    <property type="entry name" value="UPRTase"/>
    <property type="match status" value="1"/>
</dbReference>
<dbReference type="UniPathway" id="UPA00574">
    <property type="reaction ID" value="UER00637"/>
</dbReference>
<dbReference type="Gene3D" id="3.40.50.300">
    <property type="entry name" value="P-loop containing nucleotide triphosphate hydrolases"/>
    <property type="match status" value="1"/>
</dbReference>
<dbReference type="FunCoup" id="A0A3N4LZ17">
    <property type="interactions" value="821"/>
</dbReference>
<dbReference type="OrthoDB" id="738517at2759"/>
<dbReference type="GO" id="GO:0043771">
    <property type="term" value="F:cytidine kinase activity"/>
    <property type="evidence" value="ECO:0007669"/>
    <property type="project" value="RHEA"/>
</dbReference>
<evidence type="ECO:0000256" key="4">
    <source>
        <dbReference type="ARBA" id="ARBA00022741"/>
    </source>
</evidence>
<comment type="pathway">
    <text evidence="1 7">Pyrimidine metabolism; UMP biosynthesis via salvage pathway; UMP from uridine: step 1/1.</text>
</comment>
<dbReference type="UniPathway" id="UPA00579">
    <property type="reaction ID" value="UER00640"/>
</dbReference>
<dbReference type="NCBIfam" id="NF004018">
    <property type="entry name" value="PRK05480.1"/>
    <property type="match status" value="1"/>
</dbReference>
<comment type="pathway">
    <text evidence="7">Pyrimidine metabolism; CTP biosynthesis via salvage pathway; CTP from cytidine: step 1/3.</text>
</comment>
<dbReference type="FunFam" id="3.40.50.2020:FF:000010">
    <property type="entry name" value="Uridine-cytidine kinase"/>
    <property type="match status" value="1"/>
</dbReference>
<dbReference type="InterPro" id="IPR000836">
    <property type="entry name" value="PRTase_dom"/>
</dbReference>
<dbReference type="GO" id="GO:0044211">
    <property type="term" value="P:CTP salvage"/>
    <property type="evidence" value="ECO:0007669"/>
    <property type="project" value="UniProtKB-UniPathway"/>
</dbReference>
<evidence type="ECO:0000313" key="9">
    <source>
        <dbReference type="EMBL" id="RPB25921.1"/>
    </source>
</evidence>
<accession>A0A3N4LZ17</accession>
<keyword evidence="3 7" id="KW-0808">Transferase</keyword>
<dbReference type="Proteomes" id="UP000267821">
    <property type="component" value="Unassembled WGS sequence"/>
</dbReference>
<proteinExistence type="inferred from homology"/>
<dbReference type="FunFam" id="3.40.50.300:FF:002070">
    <property type="entry name" value="Uridine kinase"/>
    <property type="match status" value="1"/>
</dbReference>
<dbReference type="SUPFAM" id="SSF52540">
    <property type="entry name" value="P-loop containing nucleoside triphosphate hydrolases"/>
    <property type="match status" value="1"/>
</dbReference>
<dbReference type="SMART" id="SM00382">
    <property type="entry name" value="AAA"/>
    <property type="match status" value="1"/>
</dbReference>
<evidence type="ECO:0000256" key="6">
    <source>
        <dbReference type="ARBA" id="ARBA00022840"/>
    </source>
</evidence>
<reference evidence="9 10" key="1">
    <citation type="journal article" date="2018" name="Nat. Ecol. Evol.">
        <title>Pezizomycetes genomes reveal the molecular basis of ectomycorrhizal truffle lifestyle.</title>
        <authorList>
            <person name="Murat C."/>
            <person name="Payen T."/>
            <person name="Noel B."/>
            <person name="Kuo A."/>
            <person name="Morin E."/>
            <person name="Chen J."/>
            <person name="Kohler A."/>
            <person name="Krizsan K."/>
            <person name="Balestrini R."/>
            <person name="Da Silva C."/>
            <person name="Montanini B."/>
            <person name="Hainaut M."/>
            <person name="Levati E."/>
            <person name="Barry K.W."/>
            <person name="Belfiori B."/>
            <person name="Cichocki N."/>
            <person name="Clum A."/>
            <person name="Dockter R.B."/>
            <person name="Fauchery L."/>
            <person name="Guy J."/>
            <person name="Iotti M."/>
            <person name="Le Tacon F."/>
            <person name="Lindquist E.A."/>
            <person name="Lipzen A."/>
            <person name="Malagnac F."/>
            <person name="Mello A."/>
            <person name="Molinier V."/>
            <person name="Miyauchi S."/>
            <person name="Poulain J."/>
            <person name="Riccioni C."/>
            <person name="Rubini A."/>
            <person name="Sitrit Y."/>
            <person name="Splivallo R."/>
            <person name="Traeger S."/>
            <person name="Wang M."/>
            <person name="Zifcakova L."/>
            <person name="Wipf D."/>
            <person name="Zambonelli A."/>
            <person name="Paolocci F."/>
            <person name="Nowrousian M."/>
            <person name="Ottonello S."/>
            <person name="Baldrian P."/>
            <person name="Spatafora J.W."/>
            <person name="Henrissat B."/>
            <person name="Nagy L.G."/>
            <person name="Aury J.M."/>
            <person name="Wincker P."/>
            <person name="Grigoriev I.V."/>
            <person name="Bonfante P."/>
            <person name="Martin F.M."/>
        </authorList>
    </citation>
    <scope>NUCLEOTIDE SEQUENCE [LARGE SCALE GENOMIC DNA]</scope>
    <source>
        <strain evidence="9 10">ATCC MYA-4762</strain>
    </source>
</reference>
<keyword evidence="4 7" id="KW-0547">Nucleotide-binding</keyword>
<dbReference type="NCBIfam" id="TIGR00235">
    <property type="entry name" value="udk"/>
    <property type="match status" value="1"/>
</dbReference>
<feature type="domain" description="AAA+ ATPase" evidence="8">
    <location>
        <begin position="11"/>
        <end position="162"/>
    </location>
</feature>
<dbReference type="GO" id="GO:0005524">
    <property type="term" value="F:ATP binding"/>
    <property type="evidence" value="ECO:0007669"/>
    <property type="project" value="UniProtKB-KW"/>
</dbReference>
<dbReference type="STRING" id="1051890.A0A3N4LZ17"/>
<dbReference type="GO" id="GO:0004849">
    <property type="term" value="F:uridine kinase activity"/>
    <property type="evidence" value="ECO:0007669"/>
    <property type="project" value="UniProtKB-EC"/>
</dbReference>
<evidence type="ECO:0000256" key="1">
    <source>
        <dbReference type="ARBA" id="ARBA00004690"/>
    </source>
</evidence>
<gene>
    <name evidence="9" type="ORF">L211DRAFT_836006</name>
</gene>
<comment type="similarity">
    <text evidence="2 7">Belongs to the uridine kinase family.</text>
</comment>
<dbReference type="Gene3D" id="3.40.50.2020">
    <property type="match status" value="1"/>
</dbReference>
<name>A0A3N4LZ17_9PEZI</name>
<dbReference type="InterPro" id="IPR003593">
    <property type="entry name" value="AAA+_ATPase"/>
</dbReference>
<comment type="catalytic activity">
    <reaction evidence="7">
        <text>uridine + ATP = UMP + ADP + H(+)</text>
        <dbReference type="Rhea" id="RHEA:16825"/>
        <dbReference type="ChEBI" id="CHEBI:15378"/>
        <dbReference type="ChEBI" id="CHEBI:16704"/>
        <dbReference type="ChEBI" id="CHEBI:30616"/>
        <dbReference type="ChEBI" id="CHEBI:57865"/>
        <dbReference type="ChEBI" id="CHEBI:456216"/>
        <dbReference type="EC" id="2.7.1.48"/>
    </reaction>
</comment>
<dbReference type="AlphaFoldDB" id="A0A3N4LZ17"/>
<keyword evidence="5 7" id="KW-0418">Kinase</keyword>
<dbReference type="SUPFAM" id="SSF53271">
    <property type="entry name" value="PRTase-like"/>
    <property type="match status" value="1"/>
</dbReference>
<comment type="catalytic activity">
    <reaction evidence="7">
        <text>cytidine + ATP = CMP + ADP + H(+)</text>
        <dbReference type="Rhea" id="RHEA:24674"/>
        <dbReference type="ChEBI" id="CHEBI:15378"/>
        <dbReference type="ChEBI" id="CHEBI:17562"/>
        <dbReference type="ChEBI" id="CHEBI:30616"/>
        <dbReference type="ChEBI" id="CHEBI:60377"/>
        <dbReference type="ChEBI" id="CHEBI:456216"/>
        <dbReference type="EC" id="2.7.1.48"/>
    </reaction>
</comment>
<evidence type="ECO:0000259" key="8">
    <source>
        <dbReference type="SMART" id="SM00382"/>
    </source>
</evidence>
<organism evidence="9 10">
    <name type="scientific">Terfezia boudieri ATCC MYA-4762</name>
    <dbReference type="NCBI Taxonomy" id="1051890"/>
    <lineage>
        <taxon>Eukaryota</taxon>
        <taxon>Fungi</taxon>
        <taxon>Dikarya</taxon>
        <taxon>Ascomycota</taxon>
        <taxon>Pezizomycotina</taxon>
        <taxon>Pezizomycetes</taxon>
        <taxon>Pezizales</taxon>
        <taxon>Pezizaceae</taxon>
        <taxon>Terfezia</taxon>
    </lineage>
</organism>
<dbReference type="InterPro" id="IPR027417">
    <property type="entry name" value="P-loop_NTPase"/>
</dbReference>